<comment type="subcellular location">
    <subcellularLocation>
        <location evidence="3">Cytoplasm</location>
    </subcellularLocation>
</comment>
<reference evidence="4" key="1">
    <citation type="journal article" date="2021" name="Front. Microbiol.">
        <title>Comprehensive Comparative Genomics and Phenotyping of Methylobacterium Species.</title>
        <authorList>
            <person name="Alessa O."/>
            <person name="Ogura Y."/>
            <person name="Fujitani Y."/>
            <person name="Takami H."/>
            <person name="Hayashi T."/>
            <person name="Sahin N."/>
            <person name="Tani A."/>
        </authorList>
    </citation>
    <scope>NUCLEOTIDE SEQUENCE</scope>
    <source>
        <strain evidence="4">KCTC 52305</strain>
    </source>
</reference>
<evidence type="ECO:0000313" key="4">
    <source>
        <dbReference type="EMBL" id="GJD47838.1"/>
    </source>
</evidence>
<dbReference type="RefSeq" id="WP_128563538.1">
    <property type="nucleotide sequence ID" value="NZ_BPQH01000002.1"/>
</dbReference>
<dbReference type="Proteomes" id="UP001055167">
    <property type="component" value="Unassembled WGS sequence"/>
</dbReference>
<evidence type="ECO:0000256" key="2">
    <source>
        <dbReference type="ARBA" id="ARBA00023186"/>
    </source>
</evidence>
<sequence length="284" mass="30084">MSLPADPDPAWKRRQRSRGHVALAVVRTSSGATRVSDLAESGPLRLRLPRPEPGPLEAVLLNSAGGIACGDAFEVEAALGPATDVVLTTTAAEKIYRSDGPTTALRVALALDARAALAWLPQETILYDGARLVRRLEADLAADARLTLFEALVFGRAARGETVRSGMLHDHWRVRRGGRLVYADSLRLEGPVADRLARPAIAGGARALATLLHVAPDAEARLEEARALLAASGCEALGVEAGASAWNGLMALRLLAPEIGALRTVAARIVAGFRGRPMPRVWQT</sequence>
<reference evidence="4" key="2">
    <citation type="submission" date="2021-08" db="EMBL/GenBank/DDBJ databases">
        <authorList>
            <person name="Tani A."/>
            <person name="Ola A."/>
            <person name="Ogura Y."/>
            <person name="Katsura K."/>
            <person name="Hayashi T."/>
        </authorList>
    </citation>
    <scope>NUCLEOTIDE SEQUENCE</scope>
    <source>
        <strain evidence="4">KCTC 52305</strain>
    </source>
</reference>
<comment type="subunit">
    <text evidence="3">UreD, UreF and UreG form a complex that acts as a GTP-hydrolysis-dependent molecular chaperone, activating the urease apoprotein by helping to assemble the nickel containing metallocenter of UreC. The UreE protein probably delivers the nickel.</text>
</comment>
<evidence type="ECO:0000256" key="3">
    <source>
        <dbReference type="HAMAP-Rule" id="MF_01384"/>
    </source>
</evidence>
<name>A0ABQ4QRD0_9HYPH</name>
<comment type="similarity">
    <text evidence="1 3">Belongs to the UreD family.</text>
</comment>
<organism evidence="4 5">
    <name type="scientific">Methylobacterium crusticola</name>
    <dbReference type="NCBI Taxonomy" id="1697972"/>
    <lineage>
        <taxon>Bacteria</taxon>
        <taxon>Pseudomonadati</taxon>
        <taxon>Pseudomonadota</taxon>
        <taxon>Alphaproteobacteria</taxon>
        <taxon>Hyphomicrobiales</taxon>
        <taxon>Methylobacteriaceae</taxon>
        <taxon>Methylobacterium</taxon>
    </lineage>
</organism>
<proteinExistence type="inferred from homology"/>
<dbReference type="PANTHER" id="PTHR33643">
    <property type="entry name" value="UREASE ACCESSORY PROTEIN D"/>
    <property type="match status" value="1"/>
</dbReference>
<evidence type="ECO:0000256" key="1">
    <source>
        <dbReference type="ARBA" id="ARBA00007177"/>
    </source>
</evidence>
<comment type="function">
    <text evidence="3">Required for maturation of urease via the functional incorporation of the urease nickel metallocenter.</text>
</comment>
<accession>A0ABQ4QRD0</accession>
<dbReference type="PANTHER" id="PTHR33643:SF1">
    <property type="entry name" value="UREASE ACCESSORY PROTEIN D"/>
    <property type="match status" value="1"/>
</dbReference>
<keyword evidence="5" id="KW-1185">Reference proteome</keyword>
<comment type="caution">
    <text evidence="4">The sequence shown here is derived from an EMBL/GenBank/DDBJ whole genome shotgun (WGS) entry which is preliminary data.</text>
</comment>
<dbReference type="HAMAP" id="MF_01384">
    <property type="entry name" value="UreD"/>
    <property type="match status" value="1"/>
</dbReference>
<dbReference type="Pfam" id="PF01774">
    <property type="entry name" value="UreD"/>
    <property type="match status" value="1"/>
</dbReference>
<dbReference type="InterPro" id="IPR002669">
    <property type="entry name" value="UreD"/>
</dbReference>
<keyword evidence="3" id="KW-0996">Nickel insertion</keyword>
<keyword evidence="3" id="KW-0963">Cytoplasm</keyword>
<keyword evidence="2 3" id="KW-0143">Chaperone</keyword>
<protein>
    <recommendedName>
        <fullName evidence="3">Urease accessory protein UreD</fullName>
    </recommendedName>
</protein>
<gene>
    <name evidence="3 4" type="primary">ureD</name>
    <name evidence="4" type="ORF">OPKNFCMD_0550</name>
</gene>
<evidence type="ECO:0000313" key="5">
    <source>
        <dbReference type="Proteomes" id="UP001055167"/>
    </source>
</evidence>
<dbReference type="EMBL" id="BPQH01000002">
    <property type="protein sequence ID" value="GJD47838.1"/>
    <property type="molecule type" value="Genomic_DNA"/>
</dbReference>